<accession>A0A366D1H5</accession>
<dbReference type="OrthoDB" id="9783876at2"/>
<dbReference type="PANTHER" id="PTHR46796">
    <property type="entry name" value="HTH-TYPE TRANSCRIPTIONAL ACTIVATOR RHAS-RELATED"/>
    <property type="match status" value="1"/>
</dbReference>
<dbReference type="PROSITE" id="PS01124">
    <property type="entry name" value="HTH_ARAC_FAMILY_2"/>
    <property type="match status" value="1"/>
</dbReference>
<dbReference type="InterPro" id="IPR050204">
    <property type="entry name" value="AraC_XylS_family_regulators"/>
</dbReference>
<dbReference type="EMBL" id="QNRF01000003">
    <property type="protein sequence ID" value="RBO83923.1"/>
    <property type="molecule type" value="Genomic_DNA"/>
</dbReference>
<evidence type="ECO:0000313" key="5">
    <source>
        <dbReference type="EMBL" id="RBO83923.1"/>
    </source>
</evidence>
<dbReference type="Pfam" id="PF12852">
    <property type="entry name" value="Cupin_6"/>
    <property type="match status" value="1"/>
</dbReference>
<dbReference type="PROSITE" id="PS00041">
    <property type="entry name" value="HTH_ARAC_FAMILY_1"/>
    <property type="match status" value="1"/>
</dbReference>
<keyword evidence="1" id="KW-0805">Transcription regulation</keyword>
<dbReference type="InterPro" id="IPR018060">
    <property type="entry name" value="HTH_AraC"/>
</dbReference>
<dbReference type="SMART" id="SM00342">
    <property type="entry name" value="HTH_ARAC"/>
    <property type="match status" value="1"/>
</dbReference>
<evidence type="ECO:0000256" key="2">
    <source>
        <dbReference type="ARBA" id="ARBA00023125"/>
    </source>
</evidence>
<comment type="caution">
    <text evidence="5">The sequence shown here is derived from an EMBL/GenBank/DDBJ whole genome shotgun (WGS) entry which is preliminary data.</text>
</comment>
<name>A0A366D1H5_9GAMM</name>
<organism evidence="5 6">
    <name type="scientific">Marinomonas aquiplantarum</name>
    <dbReference type="NCBI Taxonomy" id="491951"/>
    <lineage>
        <taxon>Bacteria</taxon>
        <taxon>Pseudomonadati</taxon>
        <taxon>Pseudomonadota</taxon>
        <taxon>Gammaproteobacteria</taxon>
        <taxon>Oceanospirillales</taxon>
        <taxon>Oceanospirillaceae</taxon>
        <taxon>Marinomonas</taxon>
    </lineage>
</organism>
<dbReference type="PANTHER" id="PTHR46796:SF7">
    <property type="entry name" value="ARAC FAMILY TRANSCRIPTIONAL REGULATOR"/>
    <property type="match status" value="1"/>
</dbReference>
<dbReference type="GO" id="GO:0043565">
    <property type="term" value="F:sequence-specific DNA binding"/>
    <property type="evidence" value="ECO:0007669"/>
    <property type="project" value="InterPro"/>
</dbReference>
<keyword evidence="3" id="KW-0804">Transcription</keyword>
<dbReference type="Gene3D" id="1.10.10.60">
    <property type="entry name" value="Homeodomain-like"/>
    <property type="match status" value="1"/>
</dbReference>
<keyword evidence="2" id="KW-0238">DNA-binding</keyword>
<dbReference type="SUPFAM" id="SSF46689">
    <property type="entry name" value="Homeodomain-like"/>
    <property type="match status" value="2"/>
</dbReference>
<dbReference type="RefSeq" id="WP_113873908.1">
    <property type="nucleotide sequence ID" value="NZ_QNRF01000003.1"/>
</dbReference>
<proteinExistence type="predicted"/>
<sequence>MLPPRDIPSHSDTLGETLYSLRLNGLIYANSELTAPWGIAMPPLMGKMMFHIVTQGSCWLSFENGQSHFLQPGELALVPKGLGHTISHEKEQACEPFFDIPVTKLSERYEFLRYGGKRKANERESQSHLTRLICGVLSFDHLAGQKLVEQLPEVIHLTPSKDNLPLSLQNMIQTLEQEATTLAPGGETIMTHLADIIVIQAIRSWITQNNSGTSGWLSGLQHPKLSKALSAIHTQPQHAWTVDRLAKLSGMSRSGFSAQFTQVIGTSVKHYLTEWRMNLARNKIQHTSVTLADLAEELGYQSEAAFSRAYKRILGEPPLRPKKLIGDKRV</sequence>
<evidence type="ECO:0000256" key="3">
    <source>
        <dbReference type="ARBA" id="ARBA00023163"/>
    </source>
</evidence>
<dbReference type="InterPro" id="IPR009057">
    <property type="entry name" value="Homeodomain-like_sf"/>
</dbReference>
<dbReference type="InterPro" id="IPR032783">
    <property type="entry name" value="AraC_lig"/>
</dbReference>
<dbReference type="AlphaFoldDB" id="A0A366D1H5"/>
<reference evidence="5 6" key="1">
    <citation type="submission" date="2018-06" db="EMBL/GenBank/DDBJ databases">
        <title>Genomic Encyclopedia of Type Strains, Phase III (KMG-III): the genomes of soil and plant-associated and newly described type strains.</title>
        <authorList>
            <person name="Whitman W."/>
        </authorList>
    </citation>
    <scope>NUCLEOTIDE SEQUENCE [LARGE SCALE GENOMIC DNA]</scope>
    <source>
        <strain evidence="5 6">CECT 7732</strain>
    </source>
</reference>
<dbReference type="InterPro" id="IPR011051">
    <property type="entry name" value="RmlC_Cupin_sf"/>
</dbReference>
<protein>
    <submittedName>
        <fullName evidence="5">AraC family transcriptional regulator</fullName>
    </submittedName>
</protein>
<gene>
    <name evidence="5" type="ORF">DFP76_103197</name>
</gene>
<dbReference type="InterPro" id="IPR018062">
    <property type="entry name" value="HTH_AraC-typ_CS"/>
</dbReference>
<dbReference type="SUPFAM" id="SSF51182">
    <property type="entry name" value="RmlC-like cupins"/>
    <property type="match status" value="2"/>
</dbReference>
<dbReference type="Proteomes" id="UP000252086">
    <property type="component" value="Unassembled WGS sequence"/>
</dbReference>
<keyword evidence="6" id="KW-1185">Reference proteome</keyword>
<evidence type="ECO:0000313" key="6">
    <source>
        <dbReference type="Proteomes" id="UP000252086"/>
    </source>
</evidence>
<dbReference type="Pfam" id="PF12833">
    <property type="entry name" value="HTH_18"/>
    <property type="match status" value="1"/>
</dbReference>
<evidence type="ECO:0000259" key="4">
    <source>
        <dbReference type="PROSITE" id="PS01124"/>
    </source>
</evidence>
<dbReference type="GO" id="GO:0003700">
    <property type="term" value="F:DNA-binding transcription factor activity"/>
    <property type="evidence" value="ECO:0007669"/>
    <property type="project" value="InterPro"/>
</dbReference>
<evidence type="ECO:0000256" key="1">
    <source>
        <dbReference type="ARBA" id="ARBA00023015"/>
    </source>
</evidence>
<feature type="domain" description="HTH araC/xylS-type" evidence="4">
    <location>
        <begin position="226"/>
        <end position="324"/>
    </location>
</feature>